<reference evidence="3" key="1">
    <citation type="submission" date="2022-11" db="UniProtKB">
        <authorList>
            <consortium name="WormBaseParasite"/>
        </authorList>
    </citation>
    <scope>IDENTIFICATION</scope>
</reference>
<accession>A0A914VB77</accession>
<feature type="region of interest" description="Disordered" evidence="1">
    <location>
        <begin position="41"/>
        <end position="71"/>
    </location>
</feature>
<feature type="compositionally biased region" description="Basic and acidic residues" evidence="1">
    <location>
        <begin position="130"/>
        <end position="140"/>
    </location>
</feature>
<dbReference type="Proteomes" id="UP000887566">
    <property type="component" value="Unplaced"/>
</dbReference>
<evidence type="ECO:0000256" key="1">
    <source>
        <dbReference type="SAM" id="MobiDB-lite"/>
    </source>
</evidence>
<sequence length="150" mass="17585">MKTAPAVLDATKQQKCDSLMSTWSANNDDKEDFMKLFKRQATTGGVRKNRKQGRKNRRLQRKRERMERRRNNPVRLCFVEAKKVKKRCQKLSHCCTVAEDCRLSYQTSPLHDQIETAKHTARQSRRKCKEARDAAKKAQKDAMQQPESFD</sequence>
<dbReference type="AlphaFoldDB" id="A0A914VB77"/>
<proteinExistence type="predicted"/>
<dbReference type="WBParaSite" id="PSAMB.scaffold1751size28118.g14757.t1">
    <property type="protein sequence ID" value="PSAMB.scaffold1751size28118.g14757.t1"/>
    <property type="gene ID" value="PSAMB.scaffold1751size28118.g14757"/>
</dbReference>
<feature type="compositionally biased region" description="Basic residues" evidence="1">
    <location>
        <begin position="47"/>
        <end position="63"/>
    </location>
</feature>
<protein>
    <submittedName>
        <fullName evidence="3">Uncharacterized protein</fullName>
    </submittedName>
</protein>
<name>A0A914VB77_9BILA</name>
<organism evidence="2 3">
    <name type="scientific">Plectus sambesii</name>
    <dbReference type="NCBI Taxonomy" id="2011161"/>
    <lineage>
        <taxon>Eukaryota</taxon>
        <taxon>Metazoa</taxon>
        <taxon>Ecdysozoa</taxon>
        <taxon>Nematoda</taxon>
        <taxon>Chromadorea</taxon>
        <taxon>Plectida</taxon>
        <taxon>Plectina</taxon>
        <taxon>Plectoidea</taxon>
        <taxon>Plectidae</taxon>
        <taxon>Plectus</taxon>
    </lineage>
</organism>
<evidence type="ECO:0000313" key="2">
    <source>
        <dbReference type="Proteomes" id="UP000887566"/>
    </source>
</evidence>
<feature type="compositionally biased region" description="Low complexity" evidence="1">
    <location>
        <begin position="141"/>
        <end position="150"/>
    </location>
</feature>
<feature type="region of interest" description="Disordered" evidence="1">
    <location>
        <begin position="114"/>
        <end position="150"/>
    </location>
</feature>
<evidence type="ECO:0000313" key="3">
    <source>
        <dbReference type="WBParaSite" id="PSAMB.scaffold1751size28118.g14757.t1"/>
    </source>
</evidence>
<keyword evidence="2" id="KW-1185">Reference proteome</keyword>
<feature type="compositionally biased region" description="Basic residues" evidence="1">
    <location>
        <begin position="119"/>
        <end position="129"/>
    </location>
</feature>